<proteinExistence type="predicted"/>
<keyword evidence="1" id="KW-1133">Transmembrane helix</keyword>
<organism evidence="2 3">
    <name type="scientific">Vigna mungo</name>
    <name type="common">Black gram</name>
    <name type="synonym">Phaseolus mungo</name>
    <dbReference type="NCBI Taxonomy" id="3915"/>
    <lineage>
        <taxon>Eukaryota</taxon>
        <taxon>Viridiplantae</taxon>
        <taxon>Streptophyta</taxon>
        <taxon>Embryophyta</taxon>
        <taxon>Tracheophyta</taxon>
        <taxon>Spermatophyta</taxon>
        <taxon>Magnoliopsida</taxon>
        <taxon>eudicotyledons</taxon>
        <taxon>Gunneridae</taxon>
        <taxon>Pentapetalae</taxon>
        <taxon>rosids</taxon>
        <taxon>fabids</taxon>
        <taxon>Fabales</taxon>
        <taxon>Fabaceae</taxon>
        <taxon>Papilionoideae</taxon>
        <taxon>50 kb inversion clade</taxon>
        <taxon>NPAAA clade</taxon>
        <taxon>indigoferoid/millettioid clade</taxon>
        <taxon>Phaseoleae</taxon>
        <taxon>Vigna</taxon>
    </lineage>
</organism>
<dbReference type="EMBL" id="CP144700">
    <property type="protein sequence ID" value="WVZ26599.1"/>
    <property type="molecule type" value="Genomic_DNA"/>
</dbReference>
<feature type="transmembrane region" description="Helical" evidence="1">
    <location>
        <begin position="76"/>
        <end position="98"/>
    </location>
</feature>
<sequence length="120" mass="14221">MHELGQCTILLVKTNQRNFKVKQSAFEILNPVVSKKTVPINWVQCRLNREGRDCWKEEQRRPLKTLTDSSLEPKRLVALFINYIVLLRCVCLFCYVLFSQPHTQSFEFRSIFCSVFMFDL</sequence>
<evidence type="ECO:0000313" key="3">
    <source>
        <dbReference type="Proteomes" id="UP001374535"/>
    </source>
</evidence>
<dbReference type="Proteomes" id="UP001374535">
    <property type="component" value="Chromosome 1"/>
</dbReference>
<name>A0AAQ3SH30_VIGMU</name>
<accession>A0AAQ3SH30</accession>
<dbReference type="AlphaFoldDB" id="A0AAQ3SH30"/>
<keyword evidence="3" id="KW-1185">Reference proteome</keyword>
<evidence type="ECO:0000313" key="2">
    <source>
        <dbReference type="EMBL" id="WVZ26599.1"/>
    </source>
</evidence>
<protein>
    <submittedName>
        <fullName evidence="2">Uncharacterized protein</fullName>
    </submittedName>
</protein>
<gene>
    <name evidence="2" type="ORF">V8G54_005143</name>
</gene>
<keyword evidence="1" id="KW-0812">Transmembrane</keyword>
<keyword evidence="1" id="KW-0472">Membrane</keyword>
<reference evidence="2 3" key="1">
    <citation type="journal article" date="2023" name="Life. Sci Alliance">
        <title>Evolutionary insights into 3D genome organization and epigenetic landscape of Vigna mungo.</title>
        <authorList>
            <person name="Junaid A."/>
            <person name="Singh B."/>
            <person name="Bhatia S."/>
        </authorList>
    </citation>
    <scope>NUCLEOTIDE SEQUENCE [LARGE SCALE GENOMIC DNA]</scope>
    <source>
        <strain evidence="2">Urdbean</strain>
    </source>
</reference>
<evidence type="ECO:0000256" key="1">
    <source>
        <dbReference type="SAM" id="Phobius"/>
    </source>
</evidence>